<dbReference type="EMBL" id="BOOQ01000057">
    <property type="protein sequence ID" value="GII50935.1"/>
    <property type="molecule type" value="Genomic_DNA"/>
</dbReference>
<dbReference type="InterPro" id="IPR020476">
    <property type="entry name" value="Nudix_hydrolase"/>
</dbReference>
<dbReference type="InterPro" id="IPR000086">
    <property type="entry name" value="NUDIX_hydrolase_dom"/>
</dbReference>
<evidence type="ECO:0000256" key="1">
    <source>
        <dbReference type="ARBA" id="ARBA00001946"/>
    </source>
</evidence>
<dbReference type="PRINTS" id="PR00502">
    <property type="entry name" value="NUDIXFAMILY"/>
</dbReference>
<keyword evidence="4" id="KW-0460">Magnesium</keyword>
<dbReference type="CDD" id="cd04685">
    <property type="entry name" value="NUDIX_Hydrolase"/>
    <property type="match status" value="1"/>
</dbReference>
<comment type="caution">
    <text evidence="7">The sequence shown here is derived from an EMBL/GenBank/DDBJ whole genome shotgun (WGS) entry which is preliminary data.</text>
</comment>
<evidence type="ECO:0000256" key="5">
    <source>
        <dbReference type="RuleBase" id="RU003476"/>
    </source>
</evidence>
<dbReference type="PANTHER" id="PTHR43046:SF12">
    <property type="entry name" value="GDP-MANNOSE MANNOSYL HYDROLASE"/>
    <property type="match status" value="1"/>
</dbReference>
<dbReference type="PANTHER" id="PTHR43046">
    <property type="entry name" value="GDP-MANNOSE MANNOSYL HYDROLASE"/>
    <property type="match status" value="1"/>
</dbReference>
<gene>
    <name evidence="7" type="ORF">Psi02_73590</name>
</gene>
<dbReference type="AlphaFoldDB" id="A0A8J3UUG9"/>
<dbReference type="PROSITE" id="PS00893">
    <property type="entry name" value="NUDIX_BOX"/>
    <property type="match status" value="1"/>
</dbReference>
<accession>A0A8J3UUG9</accession>
<dbReference type="InterPro" id="IPR020084">
    <property type="entry name" value="NUDIX_hydrolase_CS"/>
</dbReference>
<sequence length="173" mass="19502">MVLVVPGFIQRPSARLLVADDHDRVLLFSSVDATWFTPGGGIDDGEPLAMAAVRELREETGYRVDPEELGPVVATTSGHWRAGWDGQIRFSVESYFFLRVQEFALDSTGLDRYELDFITGHRWWSLAELQTTEENVVPWGLAVLLERLYAGETPAEPVRLPWHHPEFAHLADA</sequence>
<dbReference type="Proteomes" id="UP000644610">
    <property type="component" value="Unassembled WGS sequence"/>
</dbReference>
<evidence type="ECO:0000256" key="3">
    <source>
        <dbReference type="ARBA" id="ARBA00022801"/>
    </source>
</evidence>
<dbReference type="InterPro" id="IPR015797">
    <property type="entry name" value="NUDIX_hydrolase-like_dom_sf"/>
</dbReference>
<feature type="domain" description="Nudix hydrolase" evidence="6">
    <location>
        <begin position="9"/>
        <end position="149"/>
    </location>
</feature>
<dbReference type="RefSeq" id="WP_275415335.1">
    <property type="nucleotide sequence ID" value="NZ_BAAAKY010000013.1"/>
</dbReference>
<evidence type="ECO:0000256" key="2">
    <source>
        <dbReference type="ARBA" id="ARBA00005582"/>
    </source>
</evidence>
<organism evidence="7 8">
    <name type="scientific">Planotetraspora silvatica</name>
    <dbReference type="NCBI Taxonomy" id="234614"/>
    <lineage>
        <taxon>Bacteria</taxon>
        <taxon>Bacillati</taxon>
        <taxon>Actinomycetota</taxon>
        <taxon>Actinomycetes</taxon>
        <taxon>Streptosporangiales</taxon>
        <taxon>Streptosporangiaceae</taxon>
        <taxon>Planotetraspora</taxon>
    </lineage>
</organism>
<dbReference type="PROSITE" id="PS51462">
    <property type="entry name" value="NUDIX"/>
    <property type="match status" value="1"/>
</dbReference>
<comment type="similarity">
    <text evidence="2 5">Belongs to the Nudix hydrolase family.</text>
</comment>
<dbReference type="Pfam" id="PF00293">
    <property type="entry name" value="NUDIX"/>
    <property type="match status" value="1"/>
</dbReference>
<evidence type="ECO:0000313" key="8">
    <source>
        <dbReference type="Proteomes" id="UP000644610"/>
    </source>
</evidence>
<protein>
    <submittedName>
        <fullName evidence="7">DNA mismatch repair protein MutT</fullName>
    </submittedName>
</protein>
<dbReference type="Gene3D" id="3.90.79.10">
    <property type="entry name" value="Nucleoside Triphosphate Pyrophosphohydrolase"/>
    <property type="match status" value="1"/>
</dbReference>
<reference evidence="7" key="1">
    <citation type="submission" date="2021-01" db="EMBL/GenBank/DDBJ databases">
        <title>Whole genome shotgun sequence of Planotetraspora silvatica NBRC 100141.</title>
        <authorList>
            <person name="Komaki H."/>
            <person name="Tamura T."/>
        </authorList>
    </citation>
    <scope>NUCLEOTIDE SEQUENCE</scope>
    <source>
        <strain evidence="7">NBRC 100141</strain>
    </source>
</reference>
<evidence type="ECO:0000256" key="4">
    <source>
        <dbReference type="ARBA" id="ARBA00022842"/>
    </source>
</evidence>
<proteinExistence type="inferred from homology"/>
<keyword evidence="3 5" id="KW-0378">Hydrolase</keyword>
<name>A0A8J3UUG9_9ACTN</name>
<keyword evidence="8" id="KW-1185">Reference proteome</keyword>
<comment type="cofactor">
    <cofactor evidence="1">
        <name>Mg(2+)</name>
        <dbReference type="ChEBI" id="CHEBI:18420"/>
    </cofactor>
</comment>
<dbReference type="GO" id="GO:0016787">
    <property type="term" value="F:hydrolase activity"/>
    <property type="evidence" value="ECO:0007669"/>
    <property type="project" value="UniProtKB-KW"/>
</dbReference>
<evidence type="ECO:0000259" key="6">
    <source>
        <dbReference type="PROSITE" id="PS51462"/>
    </source>
</evidence>
<dbReference type="SUPFAM" id="SSF55811">
    <property type="entry name" value="Nudix"/>
    <property type="match status" value="1"/>
</dbReference>
<evidence type="ECO:0000313" key="7">
    <source>
        <dbReference type="EMBL" id="GII50935.1"/>
    </source>
</evidence>